<organism evidence="7 8">
    <name type="scientific">Clostridium thermosuccinogenes</name>
    <dbReference type="NCBI Taxonomy" id="84032"/>
    <lineage>
        <taxon>Bacteria</taxon>
        <taxon>Bacillati</taxon>
        <taxon>Bacillota</taxon>
        <taxon>Clostridia</taxon>
        <taxon>Eubacteriales</taxon>
        <taxon>Clostridiaceae</taxon>
        <taxon>Clostridium</taxon>
    </lineage>
</organism>
<dbReference type="Proteomes" id="UP000236151">
    <property type="component" value="Unassembled WGS sequence"/>
</dbReference>
<evidence type="ECO:0000256" key="6">
    <source>
        <dbReference type="SAM" id="Phobius"/>
    </source>
</evidence>
<dbReference type="AlphaFoldDB" id="A0A2K2F2H3"/>
<proteinExistence type="predicted"/>
<dbReference type="GO" id="GO:0044781">
    <property type="term" value="P:bacterial-type flagellum organization"/>
    <property type="evidence" value="ECO:0007669"/>
    <property type="project" value="InterPro"/>
</dbReference>
<sequence>MESIVKVLGLFLIFGSVLFLAYVTTRYIGTRSRKAGQGKYISIIDTVSLGMDKQLHLVRVDKQFVLIATTGKSVELLTKLNIENFDFDAAEEENTGGIEFVGFLEKYARVYKDKLSRKDTSVAGDDESALNKDAYLIKRNLEKLKSLNSKAYINDGKDGNDFTNEK</sequence>
<keyword evidence="2" id="KW-1003">Cell membrane</keyword>
<accession>A0A2K2F2H3</accession>
<keyword evidence="3 6" id="KW-0812">Transmembrane</keyword>
<evidence type="ECO:0000256" key="2">
    <source>
        <dbReference type="ARBA" id="ARBA00022475"/>
    </source>
</evidence>
<evidence type="ECO:0008006" key="9">
    <source>
        <dbReference type="Google" id="ProtNLM"/>
    </source>
</evidence>
<evidence type="ECO:0000256" key="3">
    <source>
        <dbReference type="ARBA" id="ARBA00022692"/>
    </source>
</evidence>
<gene>
    <name evidence="7" type="ORF">CDQ84_05265</name>
</gene>
<keyword evidence="5 6" id="KW-0472">Membrane</keyword>
<protein>
    <recommendedName>
        <fullName evidence="9">Flagellar protein</fullName>
    </recommendedName>
</protein>
<dbReference type="KEGG" id="cthd:CDO33_07765"/>
<feature type="transmembrane region" description="Helical" evidence="6">
    <location>
        <begin position="6"/>
        <end position="24"/>
    </location>
</feature>
<dbReference type="EMBL" id="NIOJ01000008">
    <property type="protein sequence ID" value="PNU00654.1"/>
    <property type="molecule type" value="Genomic_DNA"/>
</dbReference>
<comment type="caution">
    <text evidence="7">The sequence shown here is derived from an EMBL/GenBank/DDBJ whole genome shotgun (WGS) entry which is preliminary data.</text>
</comment>
<keyword evidence="8" id="KW-1185">Reference proteome</keyword>
<comment type="subcellular location">
    <subcellularLocation>
        <location evidence="1">Cell membrane</location>
    </subcellularLocation>
</comment>
<dbReference type="GO" id="GO:0016020">
    <property type="term" value="C:membrane"/>
    <property type="evidence" value="ECO:0007669"/>
    <property type="project" value="InterPro"/>
</dbReference>
<dbReference type="OrthoDB" id="1739452at2"/>
<evidence type="ECO:0000313" key="7">
    <source>
        <dbReference type="EMBL" id="PNU00654.1"/>
    </source>
</evidence>
<evidence type="ECO:0000256" key="1">
    <source>
        <dbReference type="ARBA" id="ARBA00004236"/>
    </source>
</evidence>
<dbReference type="RefSeq" id="WP_103080683.1">
    <property type="nucleotide sequence ID" value="NZ_CP021850.1"/>
</dbReference>
<dbReference type="Pfam" id="PF04347">
    <property type="entry name" value="FliO"/>
    <property type="match status" value="1"/>
</dbReference>
<dbReference type="InterPro" id="IPR022781">
    <property type="entry name" value="Flagellar_biosynth_FliO"/>
</dbReference>
<name>A0A2K2F2H3_9CLOT</name>
<evidence type="ECO:0000256" key="5">
    <source>
        <dbReference type="ARBA" id="ARBA00023136"/>
    </source>
</evidence>
<reference evidence="7 8" key="1">
    <citation type="submission" date="2017-06" db="EMBL/GenBank/DDBJ databases">
        <title>Investigating the central metabolism of Clostridium thermosuccinogenes.</title>
        <authorList>
            <person name="Koendjbiharie J.G."/>
            <person name="van Kranenburg R."/>
        </authorList>
    </citation>
    <scope>NUCLEOTIDE SEQUENCE [LARGE SCALE GENOMIC DNA]</scope>
    <source>
        <strain evidence="7 8">DSM 5806</strain>
    </source>
</reference>
<keyword evidence="4 6" id="KW-1133">Transmembrane helix</keyword>
<evidence type="ECO:0000256" key="4">
    <source>
        <dbReference type="ARBA" id="ARBA00022989"/>
    </source>
</evidence>
<evidence type="ECO:0000313" key="8">
    <source>
        <dbReference type="Proteomes" id="UP000236151"/>
    </source>
</evidence>